<dbReference type="Gene3D" id="3.30.420.40">
    <property type="match status" value="3"/>
</dbReference>
<evidence type="ECO:0000256" key="1">
    <source>
        <dbReference type="ARBA" id="ARBA00022741"/>
    </source>
</evidence>
<dbReference type="GO" id="GO:0140662">
    <property type="term" value="F:ATP-dependent protein folding chaperone"/>
    <property type="evidence" value="ECO:0007669"/>
    <property type="project" value="InterPro"/>
</dbReference>
<sequence>MRWNFIVQRDQSMAVLGIDFGTSNSAAAVARDGAAHMIALESGEMTLPTAVFFDFDRKKMLIGGAAGAALLAGDEGRYMRALKSLLGAPLMREKRNLLGEKLDFIDIVSRFLGQVKAAAEAQTGETFTRALSGRPVRFHPDDARNAQAEVDLREAYMRAGFEDVAFMYEPEAAALANREVLAQGDLGLIVDIGGGTSDFTLFRNGADGIDILGSYGVRLGGTDFDRIVSLETVMPLLGRDSEIRHAFGNETHTAPTTIFNDLATWQKIQFLYAPDSRRLAKDLLQYAVEPAKLERLISVLDDELGHDIAFAVEAGKIGANTTGAGEIDLRVIERGLAVVLQAQTVEELLLPSTAEMAQAALVTVAQAGALPEDVTHLVFVGGSSLMQVTRTALGAVFPSAQVHHGSALTAIVDGLGLAAEGAFA</sequence>
<dbReference type="AlphaFoldDB" id="A0A7W6E724"/>
<evidence type="ECO:0000256" key="2">
    <source>
        <dbReference type="ARBA" id="ARBA00022840"/>
    </source>
</evidence>
<reference evidence="3 4" key="1">
    <citation type="submission" date="2020-08" db="EMBL/GenBank/DDBJ databases">
        <title>Genomic Encyclopedia of Type Strains, Phase IV (KMG-IV): sequencing the most valuable type-strain genomes for metagenomic binning, comparative biology and taxonomic classification.</title>
        <authorList>
            <person name="Goeker M."/>
        </authorList>
    </citation>
    <scope>NUCLEOTIDE SEQUENCE [LARGE SCALE GENOMIC DNA]</scope>
    <source>
        <strain evidence="3 4">DSM 102234</strain>
    </source>
</reference>
<keyword evidence="1" id="KW-0547">Nucleotide-binding</keyword>
<organism evidence="3 4">
    <name type="scientific">Sulfitobacter undariae</name>
    <dbReference type="NCBI Taxonomy" id="1563671"/>
    <lineage>
        <taxon>Bacteria</taxon>
        <taxon>Pseudomonadati</taxon>
        <taxon>Pseudomonadota</taxon>
        <taxon>Alphaproteobacteria</taxon>
        <taxon>Rhodobacterales</taxon>
        <taxon>Roseobacteraceae</taxon>
        <taxon>Sulfitobacter</taxon>
    </lineage>
</organism>
<dbReference type="EMBL" id="JACIEI010000001">
    <property type="protein sequence ID" value="MBB3992444.1"/>
    <property type="molecule type" value="Genomic_DNA"/>
</dbReference>
<proteinExistence type="predicted"/>
<dbReference type="RefSeq" id="WP_246423245.1">
    <property type="nucleotide sequence ID" value="NZ_JACIEI010000001.1"/>
</dbReference>
<dbReference type="GO" id="GO:0005524">
    <property type="term" value="F:ATP binding"/>
    <property type="evidence" value="ECO:0007669"/>
    <property type="project" value="UniProtKB-KW"/>
</dbReference>
<accession>A0A7W6E724</accession>
<dbReference type="Proteomes" id="UP000530268">
    <property type="component" value="Unassembled WGS sequence"/>
</dbReference>
<name>A0A7W6E724_9RHOB</name>
<gene>
    <name evidence="3" type="ORF">GGR95_000063</name>
</gene>
<evidence type="ECO:0000313" key="3">
    <source>
        <dbReference type="EMBL" id="MBB3992444.1"/>
    </source>
</evidence>
<dbReference type="InterPro" id="IPR013126">
    <property type="entry name" value="Hsp_70_fam"/>
</dbReference>
<dbReference type="Pfam" id="PF00012">
    <property type="entry name" value="HSP70"/>
    <property type="match status" value="1"/>
</dbReference>
<dbReference type="SUPFAM" id="SSF53067">
    <property type="entry name" value="Actin-like ATPase domain"/>
    <property type="match status" value="2"/>
</dbReference>
<keyword evidence="4" id="KW-1185">Reference proteome</keyword>
<protein>
    <submittedName>
        <fullName evidence="3">Putative chaperone protein</fullName>
    </submittedName>
</protein>
<comment type="caution">
    <text evidence="3">The sequence shown here is derived from an EMBL/GenBank/DDBJ whole genome shotgun (WGS) entry which is preliminary data.</text>
</comment>
<dbReference type="PANTHER" id="PTHR42749:SF1">
    <property type="entry name" value="CELL SHAPE-DETERMINING PROTEIN MREB"/>
    <property type="match status" value="1"/>
</dbReference>
<dbReference type="Gene3D" id="3.90.640.10">
    <property type="entry name" value="Actin, Chain A, domain 4"/>
    <property type="match status" value="1"/>
</dbReference>
<dbReference type="InterPro" id="IPR043129">
    <property type="entry name" value="ATPase_NBD"/>
</dbReference>
<keyword evidence="2" id="KW-0067">ATP-binding</keyword>
<dbReference type="PANTHER" id="PTHR42749">
    <property type="entry name" value="CELL SHAPE-DETERMINING PROTEIN MREB"/>
    <property type="match status" value="1"/>
</dbReference>
<evidence type="ECO:0000313" key="4">
    <source>
        <dbReference type="Proteomes" id="UP000530268"/>
    </source>
</evidence>